<dbReference type="GO" id="GO:0005524">
    <property type="term" value="F:ATP binding"/>
    <property type="evidence" value="ECO:0007669"/>
    <property type="project" value="UniProtKB-KW"/>
</dbReference>
<dbReference type="Pfam" id="PF00005">
    <property type="entry name" value="ABC_tran"/>
    <property type="match status" value="1"/>
</dbReference>
<dbReference type="InterPro" id="IPR027417">
    <property type="entry name" value="P-loop_NTPase"/>
</dbReference>
<protein>
    <submittedName>
        <fullName evidence="5">ABC transporter ATP-binding protein</fullName>
    </submittedName>
</protein>
<organism evidence="5 6">
    <name type="scientific">Apilactobacillus kunkeei</name>
    <dbReference type="NCBI Taxonomy" id="148814"/>
    <lineage>
        <taxon>Bacteria</taxon>
        <taxon>Bacillati</taxon>
        <taxon>Bacillota</taxon>
        <taxon>Bacilli</taxon>
        <taxon>Lactobacillales</taxon>
        <taxon>Lactobacillaceae</taxon>
        <taxon>Apilactobacillus</taxon>
    </lineage>
</organism>
<dbReference type="PROSITE" id="PS00211">
    <property type="entry name" value="ABC_TRANSPORTER_1"/>
    <property type="match status" value="1"/>
</dbReference>
<comment type="caution">
    <text evidence="5">The sequence shown here is derived from an EMBL/GenBank/DDBJ whole genome shotgun (WGS) entry which is preliminary data.</text>
</comment>
<proteinExistence type="inferred from homology"/>
<evidence type="ECO:0000256" key="4">
    <source>
        <dbReference type="ARBA" id="ARBA00022840"/>
    </source>
</evidence>
<dbReference type="RefSeq" id="WP_041153082.1">
    <property type="nucleotide sequence ID" value="NZ_BDDX01000013.1"/>
</dbReference>
<dbReference type="PROSITE" id="PS50893">
    <property type="entry name" value="ABC_TRANSPORTER_2"/>
    <property type="match status" value="1"/>
</dbReference>
<evidence type="ECO:0000256" key="3">
    <source>
        <dbReference type="ARBA" id="ARBA00022741"/>
    </source>
</evidence>
<dbReference type="GO" id="GO:0016887">
    <property type="term" value="F:ATP hydrolysis activity"/>
    <property type="evidence" value="ECO:0007669"/>
    <property type="project" value="InterPro"/>
</dbReference>
<gene>
    <name evidence="5" type="ORF">FF306_01235</name>
</gene>
<dbReference type="InterPro" id="IPR003593">
    <property type="entry name" value="AAA+_ATPase"/>
</dbReference>
<dbReference type="Gene3D" id="3.40.50.300">
    <property type="entry name" value="P-loop containing nucleotide triphosphate hydrolases"/>
    <property type="match status" value="1"/>
</dbReference>
<reference evidence="5 6" key="1">
    <citation type="journal article" date="2016" name="Syst. Appl. Microbiol.">
        <title>Genomic characterization of a fructophilic bee symbiont Lactobacillus kunkeei reveals its niche-specific adaptation.</title>
        <authorList>
            <person name="Maeno S."/>
            <person name="Tanizawa Y."/>
            <person name="Kanesaki Y."/>
            <person name="Kubota E."/>
            <person name="Kumar H."/>
            <person name="Dicks L."/>
            <person name="Salminen S."/>
            <person name="Nakagawa J."/>
            <person name="Arita M."/>
            <person name="Endo A."/>
        </authorList>
    </citation>
    <scope>NUCLEOTIDE SEQUENCE [LARGE SCALE GENOMIC DNA]</scope>
    <source>
        <strain evidence="5 6">FF30-6</strain>
    </source>
</reference>
<sequence length="304" mass="33428">MKTLEVQSLNKFFGRKQALFDVSFDIEPGTILGLIGPNGAGKSTIMKSIVGLTDYNSGSIKIDGKELTKNKRSSLENVGSMIESPAPYLNLTGRQNLKLFNDGSTTEEEMQEIMEETQITEFADRKAKKYSLGMKQRLGIAISLLNHPKLLILDEPMNGLDPQSTHDLRDLLVKLSKRGISILISSHLLDELSRIADYYVVINHGKVIKKSDAKSFLSEGPKTIKFEVQDTEAAKSALDAAGFTATIYDKTVEIEDNNDSTAMNAGLSALNQAGIEIENVSRNQTDLEESLLKLLSSDNNKEAK</sequence>
<dbReference type="PANTHER" id="PTHR43335">
    <property type="entry name" value="ABC TRANSPORTER, ATP-BINDING PROTEIN"/>
    <property type="match status" value="1"/>
</dbReference>
<keyword evidence="3" id="KW-0547">Nucleotide-binding</keyword>
<keyword evidence="2" id="KW-0813">Transport</keyword>
<keyword evidence="4 5" id="KW-0067">ATP-binding</keyword>
<evidence type="ECO:0000313" key="5">
    <source>
        <dbReference type="EMBL" id="GAT91115.1"/>
    </source>
</evidence>
<dbReference type="Proteomes" id="UP000186588">
    <property type="component" value="Unassembled WGS sequence"/>
</dbReference>
<evidence type="ECO:0000256" key="1">
    <source>
        <dbReference type="ARBA" id="ARBA00005417"/>
    </source>
</evidence>
<evidence type="ECO:0000256" key="2">
    <source>
        <dbReference type="ARBA" id="ARBA00022448"/>
    </source>
</evidence>
<dbReference type="PATRIC" id="fig|148814.19.peg.1234"/>
<comment type="similarity">
    <text evidence="1">Belongs to the ABC transporter superfamily.</text>
</comment>
<dbReference type="SUPFAM" id="SSF52540">
    <property type="entry name" value="P-loop containing nucleoside triphosphate hydrolases"/>
    <property type="match status" value="1"/>
</dbReference>
<evidence type="ECO:0000313" key="6">
    <source>
        <dbReference type="Proteomes" id="UP000186588"/>
    </source>
</evidence>
<dbReference type="AlphaFoldDB" id="A0A0C3ADM1"/>
<accession>A0A0C3ADM1</accession>
<dbReference type="SMART" id="SM00382">
    <property type="entry name" value="AAA"/>
    <property type="match status" value="1"/>
</dbReference>
<dbReference type="InterPro" id="IPR017871">
    <property type="entry name" value="ABC_transporter-like_CS"/>
</dbReference>
<dbReference type="InterPro" id="IPR003439">
    <property type="entry name" value="ABC_transporter-like_ATP-bd"/>
</dbReference>
<name>A0A0C3ADM1_9LACO</name>
<dbReference type="EMBL" id="BDDX01000013">
    <property type="protein sequence ID" value="GAT91115.1"/>
    <property type="molecule type" value="Genomic_DNA"/>
</dbReference>
<dbReference type="PANTHER" id="PTHR43335:SF4">
    <property type="entry name" value="ABC TRANSPORTER, ATP-BINDING PROTEIN"/>
    <property type="match status" value="1"/>
</dbReference>